<evidence type="ECO:0000313" key="3">
    <source>
        <dbReference type="Proteomes" id="UP000245778"/>
    </source>
</evidence>
<feature type="region of interest" description="Disordered" evidence="1">
    <location>
        <begin position="189"/>
        <end position="224"/>
    </location>
</feature>
<dbReference type="AlphaFoldDB" id="A0A2U1CG61"/>
<feature type="compositionally biased region" description="Basic and acidic residues" evidence="1">
    <location>
        <begin position="126"/>
        <end position="137"/>
    </location>
</feature>
<protein>
    <submittedName>
        <fullName evidence="2">Uncharacterized protein</fullName>
    </submittedName>
</protein>
<name>A0A2U1CG61_9FIRM</name>
<proteinExistence type="predicted"/>
<dbReference type="Proteomes" id="UP000245778">
    <property type="component" value="Unassembled WGS sequence"/>
</dbReference>
<feature type="region of interest" description="Disordered" evidence="1">
    <location>
        <begin position="90"/>
        <end position="176"/>
    </location>
</feature>
<evidence type="ECO:0000313" key="2">
    <source>
        <dbReference type="EMBL" id="PVY59881.1"/>
    </source>
</evidence>
<accession>A0A2U1CG61</accession>
<feature type="compositionally biased region" description="Polar residues" evidence="1">
    <location>
        <begin position="92"/>
        <end position="107"/>
    </location>
</feature>
<sequence>MTLKRRYDEIMDRVEVTDEMRRRILDKLQETEAGPRPAGASAVRVPRRWKGYMAVCIAQQLEWEAPQPRGLASPSIHSSLRILLQPKKLTPVRSSGLSQSSTHSPAESRSARCRGVGKKPSSALGRADRRALTEKMDSTGFPRLPKCGCPRYSRSPGGMPSLAGKSNRDRRSPAAAASVCCVRKRQWNGAGWAPPVPAGLPRIRGRPASPPRPPESGGERVGLR</sequence>
<gene>
    <name evidence="2" type="ORF">C7373_101395</name>
</gene>
<reference evidence="2 3" key="1">
    <citation type="submission" date="2018-04" db="EMBL/GenBank/DDBJ databases">
        <title>Genomic Encyclopedia of Type Strains, Phase IV (KMG-IV): sequencing the most valuable type-strain genomes for metagenomic binning, comparative biology and taxonomic classification.</title>
        <authorList>
            <person name="Goeker M."/>
        </authorList>
    </citation>
    <scope>NUCLEOTIDE SEQUENCE [LARGE SCALE GENOMIC DNA]</scope>
    <source>
        <strain evidence="2 3">DSM 26588</strain>
    </source>
</reference>
<comment type="caution">
    <text evidence="2">The sequence shown here is derived from an EMBL/GenBank/DDBJ whole genome shotgun (WGS) entry which is preliminary data.</text>
</comment>
<organism evidence="2 3">
    <name type="scientific">Intestinimonas butyriciproducens</name>
    <dbReference type="NCBI Taxonomy" id="1297617"/>
    <lineage>
        <taxon>Bacteria</taxon>
        <taxon>Bacillati</taxon>
        <taxon>Bacillota</taxon>
        <taxon>Clostridia</taxon>
        <taxon>Eubacteriales</taxon>
        <taxon>Intestinimonas</taxon>
    </lineage>
</organism>
<evidence type="ECO:0000256" key="1">
    <source>
        <dbReference type="SAM" id="MobiDB-lite"/>
    </source>
</evidence>
<dbReference type="EMBL" id="QEKK01000001">
    <property type="protein sequence ID" value="PVY59881.1"/>
    <property type="molecule type" value="Genomic_DNA"/>
</dbReference>